<dbReference type="Gene3D" id="2.30.110.10">
    <property type="entry name" value="Electron Transport, Fmn-binding Protein, Chain A"/>
    <property type="match status" value="1"/>
</dbReference>
<keyword evidence="3" id="KW-1185">Reference proteome</keyword>
<dbReference type="OrthoDB" id="9786134at2"/>
<dbReference type="PANTHER" id="PTHR42815:SF2">
    <property type="entry name" value="FAD-BINDING, PUTATIVE (AFU_ORTHOLOGUE AFUA_6G07600)-RELATED"/>
    <property type="match status" value="1"/>
</dbReference>
<dbReference type="Proteomes" id="UP000268313">
    <property type="component" value="Unassembled WGS sequence"/>
</dbReference>
<gene>
    <name evidence="2" type="ORF">D7X32_04270</name>
</gene>
<evidence type="ECO:0000313" key="3">
    <source>
        <dbReference type="Proteomes" id="UP000268313"/>
    </source>
</evidence>
<comment type="caution">
    <text evidence="2">The sequence shown here is derived from an EMBL/GenBank/DDBJ whole genome shotgun (WGS) entry which is preliminary data.</text>
</comment>
<accession>A0A3A8KGG8</accession>
<dbReference type="EMBL" id="RAWE01000009">
    <property type="protein sequence ID" value="RKH06626.1"/>
    <property type="molecule type" value="Genomic_DNA"/>
</dbReference>
<feature type="domain" description="Pyridoxamine 5'-phosphate oxidase N-terminal" evidence="1">
    <location>
        <begin position="45"/>
        <end position="138"/>
    </location>
</feature>
<dbReference type="PANTHER" id="PTHR42815">
    <property type="entry name" value="FAD-BINDING, PUTATIVE (AFU_ORTHOLOGUE AFUA_6G07600)-RELATED"/>
    <property type="match status" value="1"/>
</dbReference>
<evidence type="ECO:0000259" key="1">
    <source>
        <dbReference type="Pfam" id="PF01243"/>
    </source>
</evidence>
<sequence>MPRFARLAFTPAVKALQEQFGSRAAYARVERAGDAPDVIGPDETAFLSERDSFYMASVGAQGWPYIQHRGGPPGFVRVLDAHTLGFADYRGNKQYISAGNVSENDRVALIFVDYPNRARLKVLAHASVITRETDAATLDRLVVPGHGAKVERGFVLRVEGFDWNCPQHITPRFTEAEVDTAMRPMVSELHTLRAENRALREELARLKRSPV</sequence>
<reference evidence="3" key="1">
    <citation type="submission" date="2018-09" db="EMBL/GenBank/DDBJ databases">
        <authorList>
            <person name="Livingstone P.G."/>
            <person name="Whitworth D.E."/>
        </authorList>
    </citation>
    <scope>NUCLEOTIDE SEQUENCE [LARGE SCALE GENOMIC DNA]</scope>
    <source>
        <strain evidence="3">CA043D</strain>
    </source>
</reference>
<proteinExistence type="predicted"/>
<dbReference type="InterPro" id="IPR012349">
    <property type="entry name" value="Split_barrel_FMN-bd"/>
</dbReference>
<dbReference type="AlphaFoldDB" id="A0A3A8KGG8"/>
<dbReference type="Pfam" id="PF01243">
    <property type="entry name" value="PNPOx_N"/>
    <property type="match status" value="1"/>
</dbReference>
<dbReference type="SUPFAM" id="SSF50475">
    <property type="entry name" value="FMN-binding split barrel"/>
    <property type="match status" value="1"/>
</dbReference>
<protein>
    <submittedName>
        <fullName evidence="2">Pyridoxamine 5-phosphate oxidase</fullName>
    </submittedName>
</protein>
<dbReference type="InterPro" id="IPR011576">
    <property type="entry name" value="Pyridox_Oxase_N"/>
</dbReference>
<organism evidence="2 3">
    <name type="scientific">Corallococcus carmarthensis</name>
    <dbReference type="NCBI Taxonomy" id="2316728"/>
    <lineage>
        <taxon>Bacteria</taxon>
        <taxon>Pseudomonadati</taxon>
        <taxon>Myxococcota</taxon>
        <taxon>Myxococcia</taxon>
        <taxon>Myxococcales</taxon>
        <taxon>Cystobacterineae</taxon>
        <taxon>Myxococcaceae</taxon>
        <taxon>Corallococcus</taxon>
    </lineage>
</organism>
<name>A0A3A8KGG8_9BACT</name>
<evidence type="ECO:0000313" key="2">
    <source>
        <dbReference type="EMBL" id="RKH06626.1"/>
    </source>
</evidence>